<evidence type="ECO:0000313" key="1">
    <source>
        <dbReference type="EMBL" id="TQV78001.1"/>
    </source>
</evidence>
<protein>
    <submittedName>
        <fullName evidence="1">Uncharacterized protein</fullName>
    </submittedName>
</protein>
<gene>
    <name evidence="1" type="ORF">FKG95_20495</name>
</gene>
<proteinExistence type="predicted"/>
<dbReference type="OrthoDB" id="8910318at2"/>
<reference evidence="1 2" key="1">
    <citation type="submission" date="2019-06" db="EMBL/GenBank/DDBJ databases">
        <title>Whole genome sequence for Rhodospirillaceae sp. R148.</title>
        <authorList>
            <person name="Wang G."/>
        </authorList>
    </citation>
    <scope>NUCLEOTIDE SEQUENCE [LARGE SCALE GENOMIC DNA]</scope>
    <source>
        <strain evidence="1 2">R148</strain>
    </source>
</reference>
<sequence length="117" mass="13477">MGWRNDKREAERRRGESICSFARSFDCRVIDSWIVRAVYEEFSDSFPVRAEDSFRDDLRTDEEDLEDSIEAIAQRIGRSLDNTEANLLWGRLENATACDLVLFLNAQPRLSAGTADR</sequence>
<organism evidence="1 2">
    <name type="scientific">Denitrobaculum tricleocarpae</name>
    <dbReference type="NCBI Taxonomy" id="2591009"/>
    <lineage>
        <taxon>Bacteria</taxon>
        <taxon>Pseudomonadati</taxon>
        <taxon>Pseudomonadota</taxon>
        <taxon>Alphaproteobacteria</taxon>
        <taxon>Rhodospirillales</taxon>
        <taxon>Rhodospirillaceae</taxon>
        <taxon>Denitrobaculum</taxon>
    </lineage>
</organism>
<dbReference type="EMBL" id="VHSH01000007">
    <property type="protein sequence ID" value="TQV78001.1"/>
    <property type="molecule type" value="Genomic_DNA"/>
</dbReference>
<accession>A0A545TLG3</accession>
<keyword evidence="2" id="KW-1185">Reference proteome</keyword>
<evidence type="ECO:0000313" key="2">
    <source>
        <dbReference type="Proteomes" id="UP000315252"/>
    </source>
</evidence>
<name>A0A545TLG3_9PROT</name>
<comment type="caution">
    <text evidence="1">The sequence shown here is derived from an EMBL/GenBank/DDBJ whole genome shotgun (WGS) entry which is preliminary data.</text>
</comment>
<dbReference type="AlphaFoldDB" id="A0A545TLG3"/>
<dbReference type="Proteomes" id="UP000315252">
    <property type="component" value="Unassembled WGS sequence"/>
</dbReference>